<keyword evidence="4" id="KW-1185">Reference proteome</keyword>
<dbReference type="PANTHER" id="PTHR43308:SF1">
    <property type="entry name" value="OUTER MEMBRANE PROTEIN ALPHA"/>
    <property type="match status" value="1"/>
</dbReference>
<feature type="domain" description="SLH" evidence="2">
    <location>
        <begin position="23"/>
        <end position="86"/>
    </location>
</feature>
<dbReference type="InterPro" id="IPR001119">
    <property type="entry name" value="SLH_dom"/>
</dbReference>
<dbReference type="InterPro" id="IPR051465">
    <property type="entry name" value="Cell_Envelope_Struct_Comp"/>
</dbReference>
<dbReference type="AlphaFoldDB" id="A0A517DVX5"/>
<feature type="signal peptide" evidence="1">
    <location>
        <begin position="1"/>
        <end position="22"/>
    </location>
</feature>
<dbReference type="Pfam" id="PF00395">
    <property type="entry name" value="SLH"/>
    <property type="match status" value="1"/>
</dbReference>
<protein>
    <submittedName>
        <fullName evidence="3">S-layer homology domain protein</fullName>
    </submittedName>
</protein>
<evidence type="ECO:0000259" key="2">
    <source>
        <dbReference type="PROSITE" id="PS51272"/>
    </source>
</evidence>
<evidence type="ECO:0000313" key="4">
    <source>
        <dbReference type="Proteomes" id="UP000320776"/>
    </source>
</evidence>
<dbReference type="RefSeq" id="WP_144350961.1">
    <property type="nucleotide sequence ID" value="NZ_CP036259.1"/>
</dbReference>
<dbReference type="OrthoDB" id="5845122at2"/>
<reference evidence="3 4" key="1">
    <citation type="submission" date="2019-02" db="EMBL/GenBank/DDBJ databases">
        <title>Closed genome of Sporomusa termitida DSM 4440.</title>
        <authorList>
            <person name="Poehlein A."/>
            <person name="Daniel R."/>
        </authorList>
    </citation>
    <scope>NUCLEOTIDE SEQUENCE [LARGE SCALE GENOMIC DNA]</scope>
    <source>
        <strain evidence="3 4">DSM 4440</strain>
    </source>
</reference>
<gene>
    <name evidence="3" type="ORF">SPTER_28560</name>
</gene>
<dbReference type="KEGG" id="sted:SPTER_28560"/>
<dbReference type="Proteomes" id="UP000320776">
    <property type="component" value="Chromosome"/>
</dbReference>
<organism evidence="3 4">
    <name type="scientific">Sporomusa termitida</name>
    <dbReference type="NCBI Taxonomy" id="2377"/>
    <lineage>
        <taxon>Bacteria</taxon>
        <taxon>Bacillati</taxon>
        <taxon>Bacillota</taxon>
        <taxon>Negativicutes</taxon>
        <taxon>Selenomonadales</taxon>
        <taxon>Sporomusaceae</taxon>
        <taxon>Sporomusa</taxon>
    </lineage>
</organism>
<dbReference type="SUPFAM" id="SSF56935">
    <property type="entry name" value="Porins"/>
    <property type="match status" value="1"/>
</dbReference>
<accession>A0A517DVX5</accession>
<evidence type="ECO:0000256" key="1">
    <source>
        <dbReference type="SAM" id="SignalP"/>
    </source>
</evidence>
<dbReference type="PANTHER" id="PTHR43308">
    <property type="entry name" value="OUTER MEMBRANE PROTEIN ALPHA-RELATED"/>
    <property type="match status" value="1"/>
</dbReference>
<feature type="chain" id="PRO_5021769213" evidence="1">
    <location>
        <begin position="23"/>
        <end position="450"/>
    </location>
</feature>
<name>A0A517DVX5_9FIRM</name>
<dbReference type="PROSITE" id="PS51272">
    <property type="entry name" value="SLH"/>
    <property type="match status" value="1"/>
</dbReference>
<dbReference type="EMBL" id="CP036259">
    <property type="protein sequence ID" value="QDR81473.1"/>
    <property type="molecule type" value="Genomic_DNA"/>
</dbReference>
<sequence>MKKSLIVAAASATLCFANVALAATDQFSDVPAKHWAYDAVSKLAQAGIVSGYDDGSFQGERTLTRYQMAEIVANAMTKTDKATAENKALIDKLSAEFADELRALGKRVDAVEKKQGPLTIDGFAQYRYEYTKNPRLIAEDLGLAAPGAAGRADDKSASRTLLWLNIANEFDGDTYFHGILGVETLGGRTNVTSLQAWEANFNKKIGAHAEVGLGRFFPSLGFGTISGAPYMDGGKLSFGKAVKVNFYSVRLGDRSEITTSNPSGIFAHRTYNLGDVKFSLDQNTDMAVSFAQDKHKEMYNSAAVGLKYKGISDVVLDGEWGRNTADFAKTANGGSAPEAYFIRAKYKGANPFVVGSTGYSVQYKYAEPGFDALAFASPFAWNAPLNYTTVALGGIADNLKGFEVGFEATLAKRTIFNMRYDKLDRVKASAQSLATHDDQSFFTAQVTYIF</sequence>
<evidence type="ECO:0000313" key="3">
    <source>
        <dbReference type="EMBL" id="QDR81473.1"/>
    </source>
</evidence>
<proteinExistence type="predicted"/>
<keyword evidence="1" id="KW-0732">Signal</keyword>